<feature type="region of interest" description="Disordered" evidence="2">
    <location>
        <begin position="1"/>
        <end position="78"/>
    </location>
</feature>
<dbReference type="RefSeq" id="WP_344570135.1">
    <property type="nucleotide sequence ID" value="NZ_BAAARJ010000024.1"/>
</dbReference>
<comment type="caution">
    <text evidence="3">The sequence shown here is derived from an EMBL/GenBank/DDBJ whole genome shotgun (WGS) entry which is preliminary data.</text>
</comment>
<keyword evidence="4" id="KW-1185">Reference proteome</keyword>
<evidence type="ECO:0000313" key="3">
    <source>
        <dbReference type="EMBL" id="GAA2635063.1"/>
    </source>
</evidence>
<evidence type="ECO:0000313" key="4">
    <source>
        <dbReference type="Proteomes" id="UP001501447"/>
    </source>
</evidence>
<feature type="compositionally biased region" description="Pro residues" evidence="2">
    <location>
        <begin position="11"/>
        <end position="28"/>
    </location>
</feature>
<protein>
    <submittedName>
        <fullName evidence="3">Uncharacterized protein</fullName>
    </submittedName>
</protein>
<feature type="coiled-coil region" evidence="1">
    <location>
        <begin position="103"/>
        <end position="161"/>
    </location>
</feature>
<keyword evidence="1" id="KW-0175">Coiled coil</keyword>
<dbReference type="EMBL" id="BAAARJ010000024">
    <property type="protein sequence ID" value="GAA2635063.1"/>
    <property type="molecule type" value="Genomic_DNA"/>
</dbReference>
<proteinExistence type="predicted"/>
<reference evidence="4" key="1">
    <citation type="journal article" date="2019" name="Int. J. Syst. Evol. Microbiol.">
        <title>The Global Catalogue of Microorganisms (GCM) 10K type strain sequencing project: providing services to taxonomists for standard genome sequencing and annotation.</title>
        <authorList>
            <consortium name="The Broad Institute Genomics Platform"/>
            <consortium name="The Broad Institute Genome Sequencing Center for Infectious Disease"/>
            <person name="Wu L."/>
            <person name="Ma J."/>
        </authorList>
    </citation>
    <scope>NUCLEOTIDE SEQUENCE [LARGE SCALE GENOMIC DNA]</scope>
    <source>
        <strain evidence="4">JCM 16373</strain>
    </source>
</reference>
<evidence type="ECO:0000256" key="2">
    <source>
        <dbReference type="SAM" id="MobiDB-lite"/>
    </source>
</evidence>
<accession>A0ABN3QTS8</accession>
<evidence type="ECO:0000256" key="1">
    <source>
        <dbReference type="SAM" id="Coils"/>
    </source>
</evidence>
<dbReference type="Proteomes" id="UP001501447">
    <property type="component" value="Unassembled WGS sequence"/>
</dbReference>
<sequence>MTADAERPRTAPAPPPPPPPVPAPPPPGAAGTPGRATGGPGPAGPAASADPAGAPPGRTQAAPVHAGARRTAERLFPEGRREQLDLRLQHALSGFVEDPRAAVREADAAFEEAANQLTETLAELRRFLRSGWHDQQGESATEELRRALQQYRDNTQRLLRM</sequence>
<feature type="compositionally biased region" description="Low complexity" evidence="2">
    <location>
        <begin position="44"/>
        <end position="58"/>
    </location>
</feature>
<organism evidence="3 4">
    <name type="scientific">Streptomyces axinellae</name>
    <dbReference type="NCBI Taxonomy" id="552788"/>
    <lineage>
        <taxon>Bacteria</taxon>
        <taxon>Bacillati</taxon>
        <taxon>Actinomycetota</taxon>
        <taxon>Actinomycetes</taxon>
        <taxon>Kitasatosporales</taxon>
        <taxon>Streptomycetaceae</taxon>
        <taxon>Streptomyces</taxon>
    </lineage>
</organism>
<name>A0ABN3QTS8_9ACTN</name>
<gene>
    <name evidence="3" type="ORF">GCM10009863_59300</name>
</gene>